<evidence type="ECO:0000313" key="2">
    <source>
        <dbReference type="Proteomes" id="UP000032214"/>
    </source>
</evidence>
<evidence type="ECO:0000313" key="1">
    <source>
        <dbReference type="EMBL" id="KIX85559.1"/>
    </source>
</evidence>
<dbReference type="EMBL" id="ARQD01000001">
    <property type="protein sequence ID" value="KIX85559.1"/>
    <property type="molecule type" value="Genomic_DNA"/>
</dbReference>
<sequence length="444" mass="49815">MKLLQTMIFVSIAVCNVHGQEARPITIVNKTGKSVSIELRKLDGQVQTGRKLDTISLECNKQYTTVINEPKGGWAQTCIKAASKAVAWFTGNCRYESKPSYLISMTVNQVIIPQEVLDNINQYLYEQFNVNTNEPVTIYLHKRPAPNSLADQLKNHVVTELLQKINIASLSEKNPFSLITLNTGKNIIAQNQLLPVTMSNATNNRLKLYITDSTGQELVFDNSSPNASVNSVSTALYINPGKSSSPVPLKLKRSKYGLITTHTYFKKVSVQPVKAEGSVEEIIYKAPIKISENDLKKLNEELYKQAKLGATQAQIQILSSAQGYALKLLSLKDSLQSLTPKNITLINQTGQSIEVVVIGHDGKEHILKFDCNNKPQRLILYRGPKNIYVKYIFVRHMPIPISQTDTINVLLNSYQSGEFAIRYNPALDSQNWEYYLDSVEESYR</sequence>
<dbReference type="Proteomes" id="UP000032214">
    <property type="component" value="Unassembled WGS sequence"/>
</dbReference>
<organism evidence="1 2">
    <name type="scientific">candidate division TM6 bacterium JCVI TM6SC1</name>
    <dbReference type="NCBI Taxonomy" id="1306947"/>
    <lineage>
        <taxon>Bacteria</taxon>
        <taxon>Candidatus Babelota</taxon>
        <taxon>Vermiphilus</taxon>
    </lineage>
</organism>
<gene>
    <name evidence="1" type="ORF">J120_01155</name>
</gene>
<reference evidence="1 2" key="1">
    <citation type="journal article" date="2013" name="Proc. Natl. Acad. Sci. U.S.A.">
        <title>Candidate phylum TM6 genome recovered from a hospital sink biofilm provides genomic insights into this uncultivated phylum.</title>
        <authorList>
            <person name="McLean J.S."/>
            <person name="Lombardo M.J."/>
            <person name="Badger J.H."/>
            <person name="Edlund A."/>
            <person name="Novotny M."/>
            <person name="Yee-Greenbaum J."/>
            <person name="Vyahhi N."/>
            <person name="Hall A.P."/>
            <person name="Yang Y."/>
            <person name="Dupont C.L."/>
            <person name="Ziegler M.G."/>
            <person name="Chitsaz H."/>
            <person name="Allen A.E."/>
            <person name="Yooseph S."/>
            <person name="Tesler G."/>
            <person name="Pevzner P.A."/>
            <person name="Friedman R.M."/>
            <person name="Nealson K.H."/>
            <person name="Venter J.C."/>
            <person name="Lasken R.S."/>
        </authorList>
    </citation>
    <scope>NUCLEOTIDE SEQUENCE [LARGE SCALE GENOMIC DNA]</scope>
    <source>
        <strain evidence="1 2">TM6SC1</strain>
    </source>
</reference>
<proteinExistence type="predicted"/>
<keyword evidence="2" id="KW-1185">Reference proteome</keyword>
<dbReference type="AlphaFoldDB" id="A0A0D2GQ95"/>
<comment type="caution">
    <text evidence="1">The sequence shown here is derived from an EMBL/GenBank/DDBJ whole genome shotgun (WGS) entry which is preliminary data.</text>
</comment>
<name>A0A0D2GQ95_9BACT</name>
<dbReference type="STRING" id="1306947.J120_01155"/>
<accession>A0A0D2GQ95</accession>
<protein>
    <submittedName>
        <fullName evidence="1">Uncharacterized protein</fullName>
    </submittedName>
</protein>